<comment type="similarity">
    <text evidence="1">Belongs to the tRNA-intron endonuclease family.</text>
</comment>
<organism evidence="7">
    <name type="scientific">Schistosoma japonicum</name>
    <name type="common">Blood fluke</name>
    <dbReference type="NCBI Taxonomy" id="6182"/>
    <lineage>
        <taxon>Eukaryota</taxon>
        <taxon>Metazoa</taxon>
        <taxon>Spiralia</taxon>
        <taxon>Lophotrochozoa</taxon>
        <taxon>Platyhelminthes</taxon>
        <taxon>Trematoda</taxon>
        <taxon>Digenea</taxon>
        <taxon>Strigeidida</taxon>
        <taxon>Schistosomatoidea</taxon>
        <taxon>Schistosomatidae</taxon>
        <taxon>Schistosoma</taxon>
    </lineage>
</organism>
<evidence type="ECO:0000256" key="3">
    <source>
        <dbReference type="ARBA" id="ARBA00022694"/>
    </source>
</evidence>
<dbReference type="PANTHER" id="PTHR13070">
    <property type="entry name" value="TRNA-SPLICING ENDONUCLEASE SUBUNIT SEN34-RELATED"/>
    <property type="match status" value="1"/>
</dbReference>
<dbReference type="GO" id="GO:0000379">
    <property type="term" value="P:tRNA-type intron splice site recognition and cleavage"/>
    <property type="evidence" value="ECO:0007669"/>
    <property type="project" value="TreeGrafter"/>
</dbReference>
<dbReference type="PANTHER" id="PTHR13070:SF0">
    <property type="entry name" value="TRNA-SPLICING ENDONUCLEASE SUBUNIT SEN34"/>
    <property type="match status" value="1"/>
</dbReference>
<evidence type="ECO:0000256" key="4">
    <source>
        <dbReference type="ARBA" id="ARBA00023239"/>
    </source>
</evidence>
<evidence type="ECO:0000259" key="6">
    <source>
        <dbReference type="Pfam" id="PF01974"/>
    </source>
</evidence>
<accession>Q5DB11</accession>
<proteinExistence type="evidence at transcript level"/>
<keyword evidence="3" id="KW-0819">tRNA processing</keyword>
<evidence type="ECO:0000256" key="2">
    <source>
        <dbReference type="ARBA" id="ARBA00012573"/>
    </source>
</evidence>
<dbReference type="EC" id="4.6.1.16" evidence="2"/>
<comment type="catalytic activity">
    <reaction evidence="5">
        <text>pretRNA = a 3'-half-tRNA molecule with a 5'-OH end + a 5'-half-tRNA molecule with a 2',3'-cyclic phosphate end + an intron with a 2',3'-cyclic phosphate and a 5'-hydroxyl terminus.</text>
        <dbReference type="EC" id="4.6.1.16"/>
    </reaction>
</comment>
<name>Q5DB11_SCHJA</name>
<evidence type="ECO:0000256" key="1">
    <source>
        <dbReference type="ARBA" id="ARBA00008078"/>
    </source>
</evidence>
<evidence type="ECO:0000256" key="5">
    <source>
        <dbReference type="ARBA" id="ARBA00034031"/>
    </source>
</evidence>
<dbReference type="GO" id="GO:0000213">
    <property type="term" value="F:tRNA-intron lyase activity"/>
    <property type="evidence" value="ECO:0007669"/>
    <property type="project" value="UniProtKB-EC"/>
</dbReference>
<reference evidence="7" key="2">
    <citation type="journal article" date="2006" name="PLoS Pathog.">
        <title>New perspectives on host-parasite interplay by comparative transcriptomic and proteomic analyses of Schistosoma japonicum.</title>
        <authorList>
            <person name="Liu F."/>
            <person name="Lu J."/>
            <person name="Hu W."/>
            <person name="Wang S.Y."/>
            <person name="Cui S.J."/>
            <person name="Chi M."/>
            <person name="Yan Q."/>
            <person name="Wang X.R."/>
            <person name="Song H.D."/>
            <person name="Xu X.N."/>
            <person name="Wang J.J."/>
            <person name="Zhang X.L."/>
            <person name="Zhang X."/>
            <person name="Wang Z.Q."/>
            <person name="Xue C.L."/>
            <person name="Brindley P.J."/>
            <person name="McManus D.P."/>
            <person name="Yang P.Y."/>
            <person name="Feng Z."/>
            <person name="Chen Z."/>
            <person name="Han Z.G."/>
        </authorList>
    </citation>
    <scope>NUCLEOTIDE SEQUENCE</scope>
</reference>
<dbReference type="GO" id="GO:0003676">
    <property type="term" value="F:nucleic acid binding"/>
    <property type="evidence" value="ECO:0007669"/>
    <property type="project" value="InterPro"/>
</dbReference>
<keyword evidence="4" id="KW-0456">Lyase</keyword>
<reference evidence="7" key="1">
    <citation type="submission" date="2004-11" db="EMBL/GenBank/DDBJ databases">
        <title>The full-length cDNA sequences of Schistosoma japonicum genes.</title>
        <authorList>
            <person name="Han Z."/>
        </authorList>
    </citation>
    <scope>NUCLEOTIDE SEQUENCE</scope>
</reference>
<feature type="domain" description="tRNA intron endonuclease catalytic" evidence="6">
    <location>
        <begin position="2"/>
        <end position="55"/>
    </location>
</feature>
<dbReference type="AlphaFoldDB" id="Q5DB11"/>
<protein>
    <recommendedName>
        <fullName evidence="2">tRNA-intron lyase</fullName>
        <ecNumber evidence="2">4.6.1.16</ecNumber>
    </recommendedName>
</protein>
<dbReference type="InterPro" id="IPR011856">
    <property type="entry name" value="tRNA_endonuc-like_dom_sf"/>
</dbReference>
<dbReference type="CDD" id="cd22363">
    <property type="entry name" value="tRNA-intron_lyase_C"/>
    <property type="match status" value="1"/>
</dbReference>
<sequence>MGGDLLVYQGDPLLYHGSHIVAICNPVDSFPNSQLLAKLRIANGLKKTLVLAAVSNIEMFIKRFIDQTTTNDTVSFISSQVSIDKHSGSSVQSEEIAPNDDVCCNFNSQLHPTVIYISLQYMFSHSSNVRFPKLL</sequence>
<dbReference type="GO" id="GO:0005634">
    <property type="term" value="C:nucleus"/>
    <property type="evidence" value="ECO:0007669"/>
    <property type="project" value="UniProtKB-ARBA"/>
</dbReference>
<dbReference type="SUPFAM" id="SSF53032">
    <property type="entry name" value="tRNA-intron endonuclease catalytic domain-like"/>
    <property type="match status" value="1"/>
</dbReference>
<dbReference type="Gene3D" id="3.40.1350.10">
    <property type="match status" value="1"/>
</dbReference>
<evidence type="ECO:0000313" key="7">
    <source>
        <dbReference type="EMBL" id="AAW26995.1"/>
    </source>
</evidence>
<dbReference type="InterPro" id="IPR006677">
    <property type="entry name" value="tRNA_intron_Endonuc_cat-like"/>
</dbReference>
<dbReference type="InterPro" id="IPR036167">
    <property type="entry name" value="tRNA_intron_Endo_cat-like_sf"/>
</dbReference>
<dbReference type="EMBL" id="AY815263">
    <property type="protein sequence ID" value="AAW26995.1"/>
    <property type="molecule type" value="mRNA"/>
</dbReference>
<dbReference type="Pfam" id="PF01974">
    <property type="entry name" value="tRNA_int_endo"/>
    <property type="match status" value="1"/>
</dbReference>